<evidence type="ECO:0000256" key="3">
    <source>
        <dbReference type="ARBA" id="ARBA00008704"/>
    </source>
</evidence>
<evidence type="ECO:0000256" key="9">
    <source>
        <dbReference type="ARBA" id="ARBA00022786"/>
    </source>
</evidence>
<dbReference type="PROSITE" id="PS50089">
    <property type="entry name" value="ZF_RING_2"/>
    <property type="match status" value="1"/>
</dbReference>
<evidence type="ECO:0000256" key="17">
    <source>
        <dbReference type="ARBA" id="ARBA00034523"/>
    </source>
</evidence>
<feature type="domain" description="RING-type" evidence="19">
    <location>
        <begin position="234"/>
        <end position="273"/>
    </location>
</feature>
<keyword evidence="12" id="KW-1133">Transmembrane helix</keyword>
<evidence type="ECO:0000313" key="20">
    <source>
        <dbReference type="EMBL" id="BES99640.1"/>
    </source>
</evidence>
<keyword evidence="7" id="KW-0479">Metal-binding</keyword>
<organism evidence="20 21">
    <name type="scientific">Nesidiocoris tenuis</name>
    <dbReference type="NCBI Taxonomy" id="355587"/>
    <lineage>
        <taxon>Eukaryota</taxon>
        <taxon>Metazoa</taxon>
        <taxon>Ecdysozoa</taxon>
        <taxon>Arthropoda</taxon>
        <taxon>Hexapoda</taxon>
        <taxon>Insecta</taxon>
        <taxon>Pterygota</taxon>
        <taxon>Neoptera</taxon>
        <taxon>Paraneoptera</taxon>
        <taxon>Hemiptera</taxon>
        <taxon>Heteroptera</taxon>
        <taxon>Panheteroptera</taxon>
        <taxon>Cimicomorpha</taxon>
        <taxon>Miridae</taxon>
        <taxon>Dicyphina</taxon>
        <taxon>Nesidiocoris</taxon>
    </lineage>
</organism>
<dbReference type="Gene3D" id="3.30.40.10">
    <property type="entry name" value="Zinc/RING finger domain, C3HC4 (zinc finger)"/>
    <property type="match status" value="1"/>
</dbReference>
<keyword evidence="6" id="KW-0812">Transmembrane</keyword>
<dbReference type="InterPro" id="IPR025654">
    <property type="entry name" value="PEX2/10"/>
</dbReference>
<proteinExistence type="inferred from homology"/>
<evidence type="ECO:0000256" key="11">
    <source>
        <dbReference type="ARBA" id="ARBA00022927"/>
    </source>
</evidence>
<evidence type="ECO:0000256" key="4">
    <source>
        <dbReference type="ARBA" id="ARBA00022448"/>
    </source>
</evidence>
<evidence type="ECO:0000256" key="12">
    <source>
        <dbReference type="ARBA" id="ARBA00022989"/>
    </source>
</evidence>
<accession>A0ABN7B5F1</accession>
<comment type="similarity">
    <text evidence="3">Belongs to the pex2/pex10/pex12 family.</text>
</comment>
<evidence type="ECO:0000256" key="14">
    <source>
        <dbReference type="ARBA" id="ARBA00023140"/>
    </source>
</evidence>
<dbReference type="EC" id="2.3.2.36" evidence="17"/>
<dbReference type="PANTHER" id="PTHR48178">
    <property type="entry name" value="PEROXISOME BIOGENESIS FACTOR 2"/>
    <property type="match status" value="1"/>
</dbReference>
<evidence type="ECO:0000256" key="8">
    <source>
        <dbReference type="ARBA" id="ARBA00022771"/>
    </source>
</evidence>
<comment type="pathway">
    <text evidence="2">Protein modification; protein ubiquitination.</text>
</comment>
<evidence type="ECO:0000256" key="2">
    <source>
        <dbReference type="ARBA" id="ARBA00004906"/>
    </source>
</evidence>
<gene>
    <name evidence="20" type="ORF">NTJ_12457</name>
</gene>
<dbReference type="SUPFAM" id="SSF57850">
    <property type="entry name" value="RING/U-box"/>
    <property type="match status" value="1"/>
</dbReference>
<protein>
    <recommendedName>
        <fullName evidence="17">RING-type E3 ubiquitin transferase (cysteine targeting)</fullName>
        <ecNumber evidence="17">2.3.2.36</ecNumber>
    </recommendedName>
    <alternativeName>
        <fullName evidence="15">Peroxin-2</fullName>
    </alternativeName>
</protein>
<keyword evidence="13" id="KW-0472">Membrane</keyword>
<reference evidence="20 21" key="1">
    <citation type="submission" date="2023-09" db="EMBL/GenBank/DDBJ databases">
        <title>Nesidiocoris tenuis whole genome shotgun sequence.</title>
        <authorList>
            <person name="Shibata T."/>
            <person name="Shimoda M."/>
            <person name="Kobayashi T."/>
            <person name="Uehara T."/>
        </authorList>
    </citation>
    <scope>NUCLEOTIDE SEQUENCE [LARGE SCALE GENOMIC DNA]</scope>
    <source>
        <strain evidence="20 21">Japan</strain>
    </source>
</reference>
<sequence length="290" mass="32788">MAENVGGKKPYIASRVSVFDSQTLDKEIYGFLKKQIQHIASDSPWNGISSFEPELDAFLKILLWMLSVEKSRSTFGQQLLCLKYENGVPLHRLRLLGGLNIGLAYLKARSQNLKTVESKLPVWVSFVLKHAEFFLTSLNFLFFLAFLRRGGSPHFTDNLLGIKPVSTVKPSERSIGYSYMTRELLWHGAIELFCLVLPHVNVLKLGRIARNAVFGKKDPLPVTKTPIFTSQTTCSICKLRPIVPHTIGCEHFFCHFCISSCLLADQKFECPDCCYSNHDGCATRYFAERS</sequence>
<evidence type="ECO:0000256" key="13">
    <source>
        <dbReference type="ARBA" id="ARBA00023136"/>
    </source>
</evidence>
<evidence type="ECO:0000256" key="5">
    <source>
        <dbReference type="ARBA" id="ARBA00022679"/>
    </source>
</evidence>
<keyword evidence="10" id="KW-0862">Zinc</keyword>
<comment type="catalytic activity">
    <reaction evidence="16">
        <text>[E2 ubiquitin-conjugating enzyme]-S-ubiquitinyl-L-cysteine + [acceptor protein]-L-cysteine = [E2 ubiquitin-conjugating enzyme]-L-cysteine + [acceptor protein]-S-ubiquitinyl-L-cysteine.</text>
        <dbReference type="EC" id="2.3.2.36"/>
    </reaction>
</comment>
<dbReference type="InterPro" id="IPR006845">
    <property type="entry name" value="Pex_N"/>
</dbReference>
<keyword evidence="8 18" id="KW-0863">Zinc-finger</keyword>
<evidence type="ECO:0000256" key="16">
    <source>
        <dbReference type="ARBA" id="ARBA00034438"/>
    </source>
</evidence>
<dbReference type="Pfam" id="PF00097">
    <property type="entry name" value="zf-C3HC4"/>
    <property type="match status" value="1"/>
</dbReference>
<evidence type="ECO:0000256" key="1">
    <source>
        <dbReference type="ARBA" id="ARBA00004585"/>
    </source>
</evidence>
<comment type="subcellular location">
    <subcellularLocation>
        <location evidence="1">Peroxisome membrane</location>
        <topology evidence="1">Multi-pass membrane protein</topology>
    </subcellularLocation>
</comment>
<keyword evidence="14" id="KW-0576">Peroxisome</keyword>
<name>A0ABN7B5F1_9HEMI</name>
<evidence type="ECO:0000256" key="7">
    <source>
        <dbReference type="ARBA" id="ARBA00022723"/>
    </source>
</evidence>
<evidence type="ECO:0000256" key="18">
    <source>
        <dbReference type="PROSITE-ProRule" id="PRU00175"/>
    </source>
</evidence>
<dbReference type="EMBL" id="AP028918">
    <property type="protein sequence ID" value="BES99640.1"/>
    <property type="molecule type" value="Genomic_DNA"/>
</dbReference>
<keyword evidence="21" id="KW-1185">Reference proteome</keyword>
<evidence type="ECO:0000313" key="21">
    <source>
        <dbReference type="Proteomes" id="UP001307889"/>
    </source>
</evidence>
<dbReference type="PANTHER" id="PTHR48178:SF1">
    <property type="entry name" value="PEROXISOME BIOGENESIS FACTOR 2"/>
    <property type="match status" value="1"/>
</dbReference>
<evidence type="ECO:0000256" key="15">
    <source>
        <dbReference type="ARBA" id="ARBA00032511"/>
    </source>
</evidence>
<evidence type="ECO:0000256" key="10">
    <source>
        <dbReference type="ARBA" id="ARBA00022833"/>
    </source>
</evidence>
<keyword evidence="9" id="KW-0833">Ubl conjugation pathway</keyword>
<keyword evidence="11" id="KW-0653">Protein transport</keyword>
<dbReference type="PROSITE" id="PS00518">
    <property type="entry name" value="ZF_RING_1"/>
    <property type="match status" value="1"/>
</dbReference>
<dbReference type="InterPro" id="IPR017907">
    <property type="entry name" value="Znf_RING_CS"/>
</dbReference>
<evidence type="ECO:0000259" key="19">
    <source>
        <dbReference type="PROSITE" id="PS50089"/>
    </source>
</evidence>
<keyword evidence="5" id="KW-0808">Transferase</keyword>
<dbReference type="Proteomes" id="UP001307889">
    <property type="component" value="Chromosome 10"/>
</dbReference>
<dbReference type="Pfam" id="PF04757">
    <property type="entry name" value="Pex2_Pex12"/>
    <property type="match status" value="1"/>
</dbReference>
<evidence type="ECO:0000256" key="6">
    <source>
        <dbReference type="ARBA" id="ARBA00022692"/>
    </source>
</evidence>
<dbReference type="InterPro" id="IPR018957">
    <property type="entry name" value="Znf_C3HC4_RING-type"/>
</dbReference>
<dbReference type="InterPro" id="IPR013083">
    <property type="entry name" value="Znf_RING/FYVE/PHD"/>
</dbReference>
<dbReference type="InterPro" id="IPR001841">
    <property type="entry name" value="Znf_RING"/>
</dbReference>
<keyword evidence="4" id="KW-0813">Transport</keyword>